<keyword evidence="4" id="KW-1133">Transmembrane helix</keyword>
<evidence type="ECO:0000256" key="3">
    <source>
        <dbReference type="SAM" id="MobiDB-lite"/>
    </source>
</evidence>
<sequence length="351" mass="35625">MTNPHENQPEPDRQPGDADRDIGSGGVRPDTFGADFDAEQTIRLDHPSDAVDSDDVSDHDAVGDSDDTTSDGSAETVDGESDEGAEPTVALASPSGSSGSNDSTGTTDSGGSPEAAGGSGESGKKKVSAATIVIAVLVGLLGFALIVQVRGTSEDSTLASARTDDLVRILSDLDSNENRVRQEIADLEQLKRELTAGSESAEAARGAAEQRADELGILAGTLPAEGTGLTVRFSGQIRASRFLDAVEELRNAGAEAMQISGGGGPAVRIIVSTYFQDADGGLNVSGTKLTGPYTITVIGDPATMKTALNIPGGVVATVSSDGGNVIVEDPGKVTVSALAAEPDLQYAQPAS</sequence>
<protein>
    <submittedName>
        <fullName evidence="5">DUF881 domain-containing protein</fullName>
    </submittedName>
</protein>
<feature type="coiled-coil region" evidence="2">
    <location>
        <begin position="170"/>
        <end position="204"/>
    </location>
</feature>
<organism evidence="5 6">
    <name type="scientific">Hamadaea flava</name>
    <dbReference type="NCBI Taxonomy" id="1742688"/>
    <lineage>
        <taxon>Bacteria</taxon>
        <taxon>Bacillati</taxon>
        <taxon>Actinomycetota</taxon>
        <taxon>Actinomycetes</taxon>
        <taxon>Micromonosporales</taxon>
        <taxon>Micromonosporaceae</taxon>
        <taxon>Hamadaea</taxon>
    </lineage>
</organism>
<dbReference type="PANTHER" id="PTHR37313">
    <property type="entry name" value="UPF0749 PROTEIN RV1825"/>
    <property type="match status" value="1"/>
</dbReference>
<accession>A0ABV8LRK8</accession>
<dbReference type="Gene3D" id="3.30.70.1880">
    <property type="entry name" value="Protein of unknown function DUF881"/>
    <property type="match status" value="1"/>
</dbReference>
<gene>
    <name evidence="5" type="ORF">ACFOZ4_23900</name>
</gene>
<evidence type="ECO:0000313" key="5">
    <source>
        <dbReference type="EMBL" id="MFC4133665.1"/>
    </source>
</evidence>
<feature type="region of interest" description="Disordered" evidence="3">
    <location>
        <begin position="1"/>
        <end position="124"/>
    </location>
</feature>
<reference evidence="6" key="1">
    <citation type="journal article" date="2019" name="Int. J. Syst. Evol. Microbiol.">
        <title>The Global Catalogue of Microorganisms (GCM) 10K type strain sequencing project: providing services to taxonomists for standard genome sequencing and annotation.</title>
        <authorList>
            <consortium name="The Broad Institute Genomics Platform"/>
            <consortium name="The Broad Institute Genome Sequencing Center for Infectious Disease"/>
            <person name="Wu L."/>
            <person name="Ma J."/>
        </authorList>
    </citation>
    <scope>NUCLEOTIDE SEQUENCE [LARGE SCALE GENOMIC DNA]</scope>
    <source>
        <strain evidence="6">CGMCC 4.7289</strain>
    </source>
</reference>
<feature type="compositionally biased region" description="Basic and acidic residues" evidence="3">
    <location>
        <begin position="40"/>
        <end position="49"/>
    </location>
</feature>
<keyword evidence="2" id="KW-0175">Coiled coil</keyword>
<dbReference type="InterPro" id="IPR010273">
    <property type="entry name" value="DUF881"/>
</dbReference>
<proteinExistence type="inferred from homology"/>
<keyword evidence="6" id="KW-1185">Reference proteome</keyword>
<keyword evidence="4" id="KW-0472">Membrane</keyword>
<keyword evidence="4" id="KW-0812">Transmembrane</keyword>
<feature type="compositionally biased region" description="Basic and acidic residues" evidence="3">
    <location>
        <begin position="7"/>
        <end position="22"/>
    </location>
</feature>
<dbReference type="EMBL" id="JBHSAY010000013">
    <property type="protein sequence ID" value="MFC4133665.1"/>
    <property type="molecule type" value="Genomic_DNA"/>
</dbReference>
<evidence type="ECO:0000256" key="2">
    <source>
        <dbReference type="SAM" id="Coils"/>
    </source>
</evidence>
<comment type="caution">
    <text evidence="5">The sequence shown here is derived from an EMBL/GenBank/DDBJ whole genome shotgun (WGS) entry which is preliminary data.</text>
</comment>
<feature type="transmembrane region" description="Helical" evidence="4">
    <location>
        <begin position="127"/>
        <end position="147"/>
    </location>
</feature>
<feature type="compositionally biased region" description="Low complexity" evidence="3">
    <location>
        <begin position="93"/>
        <end position="116"/>
    </location>
</feature>
<dbReference type="Proteomes" id="UP001595816">
    <property type="component" value="Unassembled WGS sequence"/>
</dbReference>
<name>A0ABV8LRK8_9ACTN</name>
<evidence type="ECO:0000256" key="4">
    <source>
        <dbReference type="SAM" id="Phobius"/>
    </source>
</evidence>
<evidence type="ECO:0000313" key="6">
    <source>
        <dbReference type="Proteomes" id="UP001595816"/>
    </source>
</evidence>
<comment type="similarity">
    <text evidence="1">Belongs to the UPF0749 family.</text>
</comment>
<evidence type="ECO:0000256" key="1">
    <source>
        <dbReference type="ARBA" id="ARBA00009108"/>
    </source>
</evidence>
<dbReference type="PANTHER" id="PTHR37313:SF2">
    <property type="entry name" value="UPF0749 PROTEIN YLXX"/>
    <property type="match status" value="1"/>
</dbReference>
<dbReference type="Pfam" id="PF05949">
    <property type="entry name" value="DUF881"/>
    <property type="match status" value="1"/>
</dbReference>
<dbReference type="RefSeq" id="WP_253750637.1">
    <property type="nucleotide sequence ID" value="NZ_JAMZDZ010000001.1"/>
</dbReference>